<dbReference type="RefSeq" id="WP_129333048.1">
    <property type="nucleotide sequence ID" value="NZ_SDVB01000253.1"/>
</dbReference>
<accession>A0A4Q2SWB0</accession>
<keyword evidence="2" id="KW-1185">Reference proteome</keyword>
<dbReference type="EMBL" id="SDVB01000253">
    <property type="protein sequence ID" value="RYC09671.1"/>
    <property type="molecule type" value="Genomic_DNA"/>
</dbReference>
<dbReference type="OrthoDB" id="8378230at2"/>
<proteinExistence type="predicted"/>
<organism evidence="1 2">
    <name type="scientific">Ciceribacter ferrooxidans</name>
    <dbReference type="NCBI Taxonomy" id="2509717"/>
    <lineage>
        <taxon>Bacteria</taxon>
        <taxon>Pseudomonadati</taxon>
        <taxon>Pseudomonadota</taxon>
        <taxon>Alphaproteobacteria</taxon>
        <taxon>Hyphomicrobiales</taxon>
        <taxon>Rhizobiaceae</taxon>
        <taxon>Ciceribacter</taxon>
    </lineage>
</organism>
<dbReference type="AlphaFoldDB" id="A0A4Q2SWB0"/>
<sequence>MRFAIDILDEAGNNRIYVGVPLGIDEGKLRVQLKDREARFDVARITDWCQIDRGQDNGRGELLG</sequence>
<evidence type="ECO:0000313" key="1">
    <source>
        <dbReference type="EMBL" id="RYC09671.1"/>
    </source>
</evidence>
<name>A0A4Q2SWB0_9HYPH</name>
<gene>
    <name evidence="1" type="ORF">EUU22_16350</name>
</gene>
<comment type="caution">
    <text evidence="1">The sequence shown here is derived from an EMBL/GenBank/DDBJ whole genome shotgun (WGS) entry which is preliminary data.</text>
</comment>
<dbReference type="Proteomes" id="UP000291088">
    <property type="component" value="Unassembled WGS sequence"/>
</dbReference>
<protein>
    <submittedName>
        <fullName evidence="1">Uncharacterized protein</fullName>
    </submittedName>
</protein>
<reference evidence="1 2" key="1">
    <citation type="submission" date="2019-01" db="EMBL/GenBank/DDBJ databases">
        <authorList>
            <person name="Deng T."/>
        </authorList>
    </citation>
    <scope>NUCLEOTIDE SEQUENCE [LARGE SCALE GENOMIC DNA]</scope>
    <source>
        <strain evidence="1 2">F8825</strain>
    </source>
</reference>
<evidence type="ECO:0000313" key="2">
    <source>
        <dbReference type="Proteomes" id="UP000291088"/>
    </source>
</evidence>